<dbReference type="InterPro" id="IPR029044">
    <property type="entry name" value="Nucleotide-diphossugar_trans"/>
</dbReference>
<name>A0A0C5XM92_NOCSI</name>
<dbReference type="SUPFAM" id="SSF53448">
    <property type="entry name" value="Nucleotide-diphospho-sugar transferases"/>
    <property type="match status" value="1"/>
</dbReference>
<dbReference type="AlphaFoldDB" id="A0A0C5XM92"/>
<keyword evidence="3" id="KW-0547">Nucleotide-binding</keyword>
<proteinExistence type="predicted"/>
<dbReference type="STRING" id="2045.KR76_18435"/>
<keyword evidence="1 5" id="KW-0808">Transferase</keyword>
<dbReference type="Gene3D" id="3.90.550.10">
    <property type="entry name" value="Spore Coat Polysaccharide Biosynthesis Protein SpsA, Chain A"/>
    <property type="match status" value="1"/>
</dbReference>
<dbReference type="PANTHER" id="PTHR40392:SF1">
    <property type="entry name" value="2-PHOSPHO-L-LACTATE GUANYLYLTRANSFERASE"/>
    <property type="match status" value="1"/>
</dbReference>
<evidence type="ECO:0000256" key="3">
    <source>
        <dbReference type="ARBA" id="ARBA00022741"/>
    </source>
</evidence>
<dbReference type="EMBL" id="CP009896">
    <property type="protein sequence ID" value="AJR18577.1"/>
    <property type="molecule type" value="Genomic_DNA"/>
</dbReference>
<keyword evidence="4" id="KW-0342">GTP-binding</keyword>
<dbReference type="Pfam" id="PF01983">
    <property type="entry name" value="CofC"/>
    <property type="match status" value="1"/>
</dbReference>
<organism evidence="5 6">
    <name type="scientific">Nocardioides simplex</name>
    <name type="common">Arthrobacter simplex</name>
    <dbReference type="NCBI Taxonomy" id="2045"/>
    <lineage>
        <taxon>Bacteria</taxon>
        <taxon>Bacillati</taxon>
        <taxon>Actinomycetota</taxon>
        <taxon>Actinomycetes</taxon>
        <taxon>Propionibacteriales</taxon>
        <taxon>Nocardioidaceae</taxon>
        <taxon>Pimelobacter</taxon>
    </lineage>
</organism>
<dbReference type="OrthoDB" id="9151145at2"/>
<evidence type="ECO:0000256" key="4">
    <source>
        <dbReference type="ARBA" id="ARBA00023134"/>
    </source>
</evidence>
<dbReference type="Proteomes" id="UP000030300">
    <property type="component" value="Chromosome"/>
</dbReference>
<dbReference type="RefSeq" id="WP_075018763.1">
    <property type="nucleotide sequence ID" value="NZ_BJMC01000018.1"/>
</dbReference>
<dbReference type="GeneID" id="96610789"/>
<keyword evidence="2 5" id="KW-0548">Nucleotidyltransferase</keyword>
<sequence>MFTRSGGFAVLLPVKSPGTGKSRLTALSPVERGRLAAAFAVDVVDACLATPGVAGVLVISDDDAFAATLAARGAETCTDPGGGLNAALRHGADVVRRARPDLRPVALCADLPALRPDDLAAALTFVDSLAGSACFVRDADGTGTSLYTARHEDFDPRFGSGSAAAHTSAGAQPVPGQLTTLRHDVDDADGLSAAVAIGLGAASREVVSEMAIGPHSRGSTARS</sequence>
<evidence type="ECO:0000256" key="1">
    <source>
        <dbReference type="ARBA" id="ARBA00022679"/>
    </source>
</evidence>
<protein>
    <submittedName>
        <fullName evidence="5">2-phospho-L-lactate guanylyltransferase</fullName>
        <ecNumber evidence="5">2.7.7.68</ecNumber>
    </submittedName>
</protein>
<dbReference type="HOGENOM" id="CLU_076569_0_0_11"/>
<dbReference type="GO" id="GO:0043814">
    <property type="term" value="F:phospholactate guanylyltransferase activity"/>
    <property type="evidence" value="ECO:0007669"/>
    <property type="project" value="UniProtKB-EC"/>
</dbReference>
<gene>
    <name evidence="5" type="ORF">KR76_18435</name>
</gene>
<evidence type="ECO:0000313" key="6">
    <source>
        <dbReference type="Proteomes" id="UP000030300"/>
    </source>
</evidence>
<dbReference type="KEGG" id="psim:KR76_18435"/>
<evidence type="ECO:0000313" key="5">
    <source>
        <dbReference type="EMBL" id="AJR18577.1"/>
    </source>
</evidence>
<dbReference type="InterPro" id="IPR002835">
    <property type="entry name" value="CofC"/>
</dbReference>
<dbReference type="NCBIfam" id="TIGR03552">
    <property type="entry name" value="F420_cofC"/>
    <property type="match status" value="1"/>
</dbReference>
<keyword evidence="6" id="KW-1185">Reference proteome</keyword>
<dbReference type="EC" id="2.7.7.68" evidence="5"/>
<reference evidence="5 6" key="1">
    <citation type="journal article" date="2015" name="Genome Announc.">
        <title>Complete Genome Sequence of Steroid-Transforming Nocardioides simplex VKM Ac-2033D.</title>
        <authorList>
            <person name="Shtratnikova V.Y."/>
            <person name="Schelkunov M.I."/>
            <person name="Pekov Y.A."/>
            <person name="Fokina V.V."/>
            <person name="Logacheva M.D."/>
            <person name="Sokolov S.L."/>
            <person name="Bragin E.Y."/>
            <person name="Ashapkin V.V."/>
            <person name="Donova M.V."/>
        </authorList>
    </citation>
    <scope>NUCLEOTIDE SEQUENCE [LARGE SCALE GENOMIC DNA]</scope>
    <source>
        <strain evidence="5 6">VKM Ac-2033D</strain>
    </source>
</reference>
<dbReference type="PANTHER" id="PTHR40392">
    <property type="entry name" value="2-PHOSPHO-L-LACTATE GUANYLYLTRANSFERASE"/>
    <property type="match status" value="1"/>
</dbReference>
<evidence type="ECO:0000256" key="2">
    <source>
        <dbReference type="ARBA" id="ARBA00022695"/>
    </source>
</evidence>
<dbReference type="GO" id="GO:0005525">
    <property type="term" value="F:GTP binding"/>
    <property type="evidence" value="ECO:0007669"/>
    <property type="project" value="UniProtKB-KW"/>
</dbReference>
<accession>A0A0C5XM92</accession>